<keyword evidence="3" id="KW-1185">Reference proteome</keyword>
<evidence type="ECO:0000256" key="1">
    <source>
        <dbReference type="SAM" id="MobiDB-lite"/>
    </source>
</evidence>
<accession>A0A6G1EWP7</accession>
<dbReference type="OrthoDB" id="1272705at2759"/>
<evidence type="ECO:0000313" key="3">
    <source>
        <dbReference type="Proteomes" id="UP000479710"/>
    </source>
</evidence>
<dbReference type="AlphaFoldDB" id="A0A6G1EWP7"/>
<feature type="compositionally biased region" description="Basic and acidic residues" evidence="1">
    <location>
        <begin position="73"/>
        <end position="102"/>
    </location>
</feature>
<gene>
    <name evidence="2" type="ORF">E2562_015171</name>
</gene>
<reference evidence="2 3" key="1">
    <citation type="submission" date="2019-11" db="EMBL/GenBank/DDBJ databases">
        <title>Whole genome sequence of Oryza granulata.</title>
        <authorList>
            <person name="Li W."/>
        </authorList>
    </citation>
    <scope>NUCLEOTIDE SEQUENCE [LARGE SCALE GENOMIC DNA]</scope>
    <source>
        <strain evidence="3">cv. Menghai</strain>
        <tissue evidence="2">Leaf</tissue>
    </source>
</reference>
<organism evidence="2 3">
    <name type="scientific">Oryza meyeriana var. granulata</name>
    <dbReference type="NCBI Taxonomy" id="110450"/>
    <lineage>
        <taxon>Eukaryota</taxon>
        <taxon>Viridiplantae</taxon>
        <taxon>Streptophyta</taxon>
        <taxon>Embryophyta</taxon>
        <taxon>Tracheophyta</taxon>
        <taxon>Spermatophyta</taxon>
        <taxon>Magnoliopsida</taxon>
        <taxon>Liliopsida</taxon>
        <taxon>Poales</taxon>
        <taxon>Poaceae</taxon>
        <taxon>BOP clade</taxon>
        <taxon>Oryzoideae</taxon>
        <taxon>Oryzeae</taxon>
        <taxon>Oryzinae</taxon>
        <taxon>Oryza</taxon>
        <taxon>Oryza meyeriana</taxon>
    </lineage>
</organism>
<dbReference type="EMBL" id="SPHZ02000002">
    <property type="protein sequence ID" value="KAF0929056.1"/>
    <property type="molecule type" value="Genomic_DNA"/>
</dbReference>
<feature type="compositionally biased region" description="Basic and acidic residues" evidence="1">
    <location>
        <begin position="51"/>
        <end position="61"/>
    </location>
</feature>
<evidence type="ECO:0000313" key="2">
    <source>
        <dbReference type="EMBL" id="KAF0929056.1"/>
    </source>
</evidence>
<comment type="caution">
    <text evidence="2">The sequence shown here is derived from an EMBL/GenBank/DDBJ whole genome shotgun (WGS) entry which is preliminary data.</text>
</comment>
<feature type="region of interest" description="Disordered" evidence="1">
    <location>
        <begin position="51"/>
        <end position="102"/>
    </location>
</feature>
<dbReference type="Proteomes" id="UP000479710">
    <property type="component" value="Unassembled WGS sequence"/>
</dbReference>
<sequence length="200" mass="22150">MTRKEATKEGAGSTPTPDIAPCNVILTYNDSTSASSDELFTSREQEALRAELDQDNAKIEEANMNLRGGKTLPDPHKTKVPKADKATKEATPPKEASETQLKGEKRSFGVDYNVLAHLKRIPALLNVYGALMLVLDLCEALVKALQAPELYEVAMAKHQLINNPLFVNEITFVDEDNVIEDGDHNHPLYIEGNIRFAHLR</sequence>
<proteinExistence type="predicted"/>
<protein>
    <submittedName>
        <fullName evidence="2">Uncharacterized protein</fullName>
    </submittedName>
</protein>
<feature type="region of interest" description="Disordered" evidence="1">
    <location>
        <begin position="1"/>
        <end position="22"/>
    </location>
</feature>
<name>A0A6G1EWP7_9ORYZ</name>